<accession>A0AAV1XVE6</accession>
<dbReference type="EMBL" id="CAXHTB010000018">
    <property type="protein sequence ID" value="CAL0324939.1"/>
    <property type="molecule type" value="Genomic_DNA"/>
</dbReference>
<organism evidence="2 3">
    <name type="scientific">Lupinus luteus</name>
    <name type="common">European yellow lupine</name>
    <dbReference type="NCBI Taxonomy" id="3873"/>
    <lineage>
        <taxon>Eukaryota</taxon>
        <taxon>Viridiplantae</taxon>
        <taxon>Streptophyta</taxon>
        <taxon>Embryophyta</taxon>
        <taxon>Tracheophyta</taxon>
        <taxon>Spermatophyta</taxon>
        <taxon>Magnoliopsida</taxon>
        <taxon>eudicotyledons</taxon>
        <taxon>Gunneridae</taxon>
        <taxon>Pentapetalae</taxon>
        <taxon>rosids</taxon>
        <taxon>fabids</taxon>
        <taxon>Fabales</taxon>
        <taxon>Fabaceae</taxon>
        <taxon>Papilionoideae</taxon>
        <taxon>50 kb inversion clade</taxon>
        <taxon>genistoids sensu lato</taxon>
        <taxon>core genistoids</taxon>
        <taxon>Genisteae</taxon>
        <taxon>Lupinus</taxon>
    </lineage>
</organism>
<dbReference type="AlphaFoldDB" id="A0AAV1XVE6"/>
<reference evidence="2 3" key="1">
    <citation type="submission" date="2024-03" db="EMBL/GenBank/DDBJ databases">
        <authorList>
            <person name="Martinez-Hernandez J."/>
        </authorList>
    </citation>
    <scope>NUCLEOTIDE SEQUENCE [LARGE SCALE GENOMIC DNA]</scope>
</reference>
<evidence type="ECO:0000256" key="1">
    <source>
        <dbReference type="SAM" id="MobiDB-lite"/>
    </source>
</evidence>
<comment type="caution">
    <text evidence="2">The sequence shown here is derived from an EMBL/GenBank/DDBJ whole genome shotgun (WGS) entry which is preliminary data.</text>
</comment>
<protein>
    <submittedName>
        <fullName evidence="2">Uncharacterized protein</fullName>
    </submittedName>
</protein>
<evidence type="ECO:0000313" key="3">
    <source>
        <dbReference type="Proteomes" id="UP001497480"/>
    </source>
</evidence>
<keyword evidence="3" id="KW-1185">Reference proteome</keyword>
<feature type="region of interest" description="Disordered" evidence="1">
    <location>
        <begin position="1"/>
        <end position="35"/>
    </location>
</feature>
<dbReference type="Proteomes" id="UP001497480">
    <property type="component" value="Unassembled WGS sequence"/>
</dbReference>
<sequence length="226" mass="25659">MDNSDEGVLDQLCDTDGHEGRRRTQAAEMQKRRAKIPDPEHVIDSTANLLNEGFWGKAKPSALHCRGKEETIPKGWLVLVTETNTDKARPSEIHSLRTFFPDMDQAPTSFLALARKRSRSPPTNKIGECIKITSFIDGRVSTGYAVDLIRPTHVKEKRIRVNPLARVRVDEVKEFRLGQFRLVEANEREKRSTTRVEAEYKIALIFYDSAVKEAHFTISLGMGKIK</sequence>
<name>A0AAV1XVE6_LUPLU</name>
<proteinExistence type="predicted"/>
<gene>
    <name evidence="2" type="ORF">LLUT_LOCUS25999</name>
</gene>
<evidence type="ECO:0000313" key="2">
    <source>
        <dbReference type="EMBL" id="CAL0324939.1"/>
    </source>
</evidence>